<proteinExistence type="predicted"/>
<feature type="region of interest" description="Disordered" evidence="1">
    <location>
        <begin position="1"/>
        <end position="22"/>
    </location>
</feature>
<dbReference type="AlphaFoldDB" id="A0A6J7CTM5"/>
<keyword evidence="2" id="KW-1133">Transmembrane helix</keyword>
<dbReference type="PANTHER" id="PTHR45982">
    <property type="entry name" value="REGULATOR OF CHROMOSOME CONDENSATION"/>
    <property type="match status" value="1"/>
</dbReference>
<feature type="compositionally biased region" description="Polar residues" evidence="1">
    <location>
        <begin position="1"/>
        <end position="12"/>
    </location>
</feature>
<name>A0A6J7CTM5_9ZZZZ</name>
<dbReference type="SUPFAM" id="SSF50985">
    <property type="entry name" value="RCC1/BLIP-II"/>
    <property type="match status" value="1"/>
</dbReference>
<reference evidence="3" key="1">
    <citation type="submission" date="2020-05" db="EMBL/GenBank/DDBJ databases">
        <authorList>
            <person name="Chiriac C."/>
            <person name="Salcher M."/>
            <person name="Ghai R."/>
            <person name="Kavagutti S V."/>
        </authorList>
    </citation>
    <scope>NUCLEOTIDE SEQUENCE</scope>
</reference>
<organism evidence="3">
    <name type="scientific">freshwater metagenome</name>
    <dbReference type="NCBI Taxonomy" id="449393"/>
    <lineage>
        <taxon>unclassified sequences</taxon>
        <taxon>metagenomes</taxon>
        <taxon>ecological metagenomes</taxon>
    </lineage>
</organism>
<accession>A0A6J7CTM5</accession>
<feature type="transmembrane region" description="Helical" evidence="2">
    <location>
        <begin position="31"/>
        <end position="53"/>
    </location>
</feature>
<dbReference type="GO" id="GO:0005085">
    <property type="term" value="F:guanyl-nucleotide exchange factor activity"/>
    <property type="evidence" value="ECO:0007669"/>
    <property type="project" value="TreeGrafter"/>
</dbReference>
<feature type="compositionally biased region" description="Low complexity" evidence="1">
    <location>
        <begin position="601"/>
        <end position="617"/>
    </location>
</feature>
<dbReference type="PRINTS" id="PR00633">
    <property type="entry name" value="RCCNDNSATION"/>
</dbReference>
<dbReference type="PANTHER" id="PTHR45982:SF1">
    <property type="entry name" value="REGULATOR OF CHROMOSOME CONDENSATION"/>
    <property type="match status" value="1"/>
</dbReference>
<dbReference type="Pfam" id="PF00415">
    <property type="entry name" value="RCC1"/>
    <property type="match status" value="1"/>
</dbReference>
<keyword evidence="2" id="KW-0472">Membrane</keyword>
<feature type="region of interest" description="Disordered" evidence="1">
    <location>
        <begin position="596"/>
        <end position="617"/>
    </location>
</feature>
<keyword evidence="2" id="KW-0812">Transmembrane</keyword>
<evidence type="ECO:0000256" key="1">
    <source>
        <dbReference type="SAM" id="MobiDB-lite"/>
    </source>
</evidence>
<protein>
    <submittedName>
        <fullName evidence="3">Unannotated protein</fullName>
    </submittedName>
</protein>
<dbReference type="InterPro" id="IPR009091">
    <property type="entry name" value="RCC1/BLIP-II"/>
</dbReference>
<dbReference type="Pfam" id="PF13540">
    <property type="entry name" value="RCC1_2"/>
    <property type="match status" value="3"/>
</dbReference>
<dbReference type="Gene3D" id="2.130.10.30">
    <property type="entry name" value="Regulator of chromosome condensation 1/beta-lactamase-inhibitor protein II"/>
    <property type="match status" value="2"/>
</dbReference>
<evidence type="ECO:0000313" key="3">
    <source>
        <dbReference type="EMBL" id="CAB4861166.1"/>
    </source>
</evidence>
<gene>
    <name evidence="3" type="ORF">UFOPK3401_00254</name>
</gene>
<dbReference type="PROSITE" id="PS50012">
    <property type="entry name" value="RCC1_3"/>
    <property type="match status" value="6"/>
</dbReference>
<dbReference type="EMBL" id="CAFBLM010000006">
    <property type="protein sequence ID" value="CAB4861166.1"/>
    <property type="molecule type" value="Genomic_DNA"/>
</dbReference>
<dbReference type="InterPro" id="IPR051553">
    <property type="entry name" value="Ran_GTPase-activating"/>
</dbReference>
<dbReference type="InterPro" id="IPR000408">
    <property type="entry name" value="Reg_chr_condens"/>
</dbReference>
<sequence length="1213" mass="119919">MNESQSDASAATPSPIPDQLGARRRTKRIRIASRLGVGFIALAAIVAAVFSLLPNPSALAAASALSGKTITQVVTGGDHSCALTSDGAVSCWGSNNHGQLGNNTTTSRSLATAVTTLGTPLAGKVVTQVSVGGSFTCALTAGNANSDPVELPVVACWGDNTHGQLGNGTTDDALVPTAITTSSTPLSAKTITAITTGSQHVCALASDSTLACWGLQTSGRLGNGETSATDVETPTAVTTSGTDISGLTVTAISAGDAHTCVRTSSNVIACWGVNGSGQLGDNSTTTRSTPVATAVADTPLDGLAIAGISAGGAHTCAVSVSGIVACWGENGDNELGDGTTDNSSVPISPTLTATPIATSTILSVSSGVKDTCVVATGGAVSCWGNNGTGSVGDNTTTTRAVPTAVVTTGTALAGKSVVTVSAGNRTACALASDGTAACWGDNSDGKIGDGTTTQRNVPTAVITNPLVSVDSIDGQRTGVSAYGRIGEVLTVSGSWWDGSQASGDFTVTIGGVTAAGQSLETDSSGVLSGTITVPATAATGAGSLVIANGTDTVTRSFYVLGTRTVTLSPTSGVPGTVTAVTATNFDPVTDVQIRGLTSTSGPTVSDDTPVDTTTTSTGTLASTNFTVNDYQTVSIEVREKFSTGGLTGDYARAAFTVPPVTVAGTAVSGQRSGVIAYGRPGQVVSVTGSYWPLSLTSSDFTAAFCDSSGDNCDSNATKSLSTSSIGALSGTVTIPSNATTGARTLKVTNAGRSALFDFTVLGVRSVTLSPTSGGLGTLVSVTASNFDPSAFVTVQGVRNTTGPVNSGDAPVAGFTGSDGSLSSTGITINDRLTTAIEVFEDSPAGDPETDRAFAPYSTLTAVLVIDSVTGQRSGVSGYARKADVINVSGTGWAVNKPSSGITALLCQSDGTGCDPAATSSLSTNGSGDLTGTVTVPSGATTGSRAVKIVATSSNAFAPITILGNRTVTVISTPKPLGEAVQVTASNFDPGASVLIKSASSVSGASPTYTADTAVAATIDNTGALSATSFTLSTPGSIVVVENDADANSAVDWAAANYNALVPGTTLSVQAYVTGSNPTNGVVDFGSLVTPLSPTTLTGSLNRLQVVDQRNGSLGWSLTASLTNFVGNAASMSNSVVTITPSCSVVGSASASGIAPGTAAQSLSEQVLLCEKDATQNDGGTTSGVYNVSGSMALTVPAFQKTGTYTAILTVSLA</sequence>
<dbReference type="GO" id="GO:0005737">
    <property type="term" value="C:cytoplasm"/>
    <property type="evidence" value="ECO:0007669"/>
    <property type="project" value="TreeGrafter"/>
</dbReference>
<evidence type="ECO:0000256" key="2">
    <source>
        <dbReference type="SAM" id="Phobius"/>
    </source>
</evidence>